<dbReference type="AlphaFoldDB" id="A0A9J6RB61"/>
<proteinExistence type="predicted"/>
<dbReference type="InterPro" id="IPR009343">
    <property type="entry name" value="DUF1002"/>
</dbReference>
<dbReference type="Pfam" id="PF06207">
    <property type="entry name" value="DUF1002"/>
    <property type="match status" value="1"/>
</dbReference>
<dbReference type="RefSeq" id="WP_268779242.1">
    <property type="nucleotide sequence ID" value="NZ_JAPRAT010000006.1"/>
</dbReference>
<name>A0A9J6RB61_9BACI</name>
<keyword evidence="1" id="KW-0732">Signal</keyword>
<evidence type="ECO:0000256" key="1">
    <source>
        <dbReference type="SAM" id="SignalP"/>
    </source>
</evidence>
<gene>
    <name evidence="2" type="ORF">OWO01_04525</name>
</gene>
<sequence length="300" mass="33521">MKKVKWIVLSFFLFMGIFTVNVLASEQDNDQGIDEKHGLPRVVYGDALSESQQEEVRRLLGVTDRNTVQEYTVTAADLVEYIGGDSSSNMYSSAKITRKNDGHGIVVQIVTDDNITQVTNDMYANAMLTAGVENADVKVVSPVRVSGHSALTGIYKAFNVDGESLDQDRMEVANEELELATDLAELEDVDQESVTELLTQIKQKIAEQNPVSREEVEQIVREQLDNLNIELSPADIERLANLFDKMRSINIDFSQVSNQLQDIAKSIQNKLDEITGDTGFWEAVKSFFKSMIDGIRNLFS</sequence>
<reference evidence="2" key="1">
    <citation type="submission" date="2022-11" db="EMBL/GenBank/DDBJ databases">
        <title>WGS of Natronobacillus azotifigens 24KS-1, an anaerobic diazotrophic haloalkaliphile from soda-rich habitats.</title>
        <authorList>
            <person name="Sorokin D.Y."/>
            <person name="Merkel A.Y."/>
        </authorList>
    </citation>
    <scope>NUCLEOTIDE SEQUENCE</scope>
    <source>
        <strain evidence="2">24KS-1</strain>
    </source>
</reference>
<feature type="chain" id="PRO_5039891087" evidence="1">
    <location>
        <begin position="25"/>
        <end position="300"/>
    </location>
</feature>
<accession>A0A9J6RB61</accession>
<evidence type="ECO:0000313" key="2">
    <source>
        <dbReference type="EMBL" id="MCZ0702473.1"/>
    </source>
</evidence>
<dbReference type="Proteomes" id="UP001084197">
    <property type="component" value="Unassembled WGS sequence"/>
</dbReference>
<evidence type="ECO:0000313" key="3">
    <source>
        <dbReference type="Proteomes" id="UP001084197"/>
    </source>
</evidence>
<protein>
    <submittedName>
        <fullName evidence="2">DUF1002 domain-containing protein</fullName>
    </submittedName>
</protein>
<dbReference type="EMBL" id="JAPRAT010000006">
    <property type="protein sequence ID" value="MCZ0702473.1"/>
    <property type="molecule type" value="Genomic_DNA"/>
</dbReference>
<organism evidence="2 3">
    <name type="scientific">Natronobacillus azotifigens</name>
    <dbReference type="NCBI Taxonomy" id="472978"/>
    <lineage>
        <taxon>Bacteria</taxon>
        <taxon>Bacillati</taxon>
        <taxon>Bacillota</taxon>
        <taxon>Bacilli</taxon>
        <taxon>Bacillales</taxon>
        <taxon>Bacillaceae</taxon>
        <taxon>Natronobacillus</taxon>
    </lineage>
</organism>
<feature type="signal peptide" evidence="1">
    <location>
        <begin position="1"/>
        <end position="24"/>
    </location>
</feature>
<comment type="caution">
    <text evidence="2">The sequence shown here is derived from an EMBL/GenBank/DDBJ whole genome shotgun (WGS) entry which is preliminary data.</text>
</comment>
<keyword evidence="3" id="KW-1185">Reference proteome</keyword>